<dbReference type="Proteomes" id="UP000230791">
    <property type="component" value="Unassembled WGS sequence"/>
</dbReference>
<protein>
    <submittedName>
        <fullName evidence="1">Uncharacterized protein</fullName>
    </submittedName>
</protein>
<gene>
    <name evidence="1" type="ORF">CEV08_08640</name>
</gene>
<reference evidence="1 2" key="1">
    <citation type="submission" date="2017-06" db="EMBL/GenBank/DDBJ databases">
        <title>Draft genome of Bartonella tribocorum C635.</title>
        <authorList>
            <person name="Hadjadj L."/>
            <person name="Jiyipong T."/>
            <person name="Diene S.M."/>
            <person name="Morand S."/>
            <person name="Rolain J.-M."/>
        </authorList>
    </citation>
    <scope>NUCLEOTIDE SEQUENCE [LARGE SCALE GENOMIC DNA]</scope>
    <source>
        <strain evidence="1 2">C635</strain>
    </source>
</reference>
<evidence type="ECO:0000313" key="2">
    <source>
        <dbReference type="Proteomes" id="UP000230791"/>
    </source>
</evidence>
<dbReference type="EMBL" id="NJPP01000049">
    <property type="protein sequence ID" value="PIT68086.1"/>
    <property type="molecule type" value="Genomic_DNA"/>
</dbReference>
<proteinExistence type="predicted"/>
<name>A0A2N9Y8Q3_9HYPH</name>
<evidence type="ECO:0000313" key="1">
    <source>
        <dbReference type="EMBL" id="PIT68086.1"/>
    </source>
</evidence>
<comment type="caution">
    <text evidence="1">The sequence shown here is derived from an EMBL/GenBank/DDBJ whole genome shotgun (WGS) entry which is preliminary data.</text>
</comment>
<organism evidence="1 2">
    <name type="scientific">Bartonella tribocorum</name>
    <dbReference type="NCBI Taxonomy" id="85701"/>
    <lineage>
        <taxon>Bacteria</taxon>
        <taxon>Pseudomonadati</taxon>
        <taxon>Pseudomonadota</taxon>
        <taxon>Alphaproteobacteria</taxon>
        <taxon>Hyphomicrobiales</taxon>
        <taxon>Bartonellaceae</taxon>
        <taxon>Bartonella</taxon>
    </lineage>
</organism>
<sequence length="75" mass="9007">MVWGWPCAECCGSDLKMLWRRGWDNVCSFKWFAFLCEKLRAYVENWGRFSRAPFSPFKGMTFFTVFWGKIFSLEL</sequence>
<accession>A0A2N9Y8Q3</accession>
<dbReference type="AlphaFoldDB" id="A0A2N9Y8Q3"/>